<feature type="domain" description="Baseplate J-like C-terminal" evidence="2">
    <location>
        <begin position="210"/>
        <end position="289"/>
    </location>
</feature>
<proteinExistence type="predicted"/>
<protein>
    <submittedName>
        <fullName evidence="3">Baseplate assembly protein</fullName>
    </submittedName>
</protein>
<dbReference type="PANTHER" id="PTHR35862:SF1">
    <property type="entry name" value="FELS-2 PROPHAGE PROTEIN"/>
    <property type="match status" value="1"/>
</dbReference>
<accession>A0A0L8A602</accession>
<dbReference type="PANTHER" id="PTHR35862">
    <property type="entry name" value="FELS-2 PROPHAGE PROTEIN"/>
    <property type="match status" value="1"/>
</dbReference>
<evidence type="ECO:0000313" key="3">
    <source>
        <dbReference type="EMBL" id="KOE97843.1"/>
    </source>
</evidence>
<evidence type="ECO:0000259" key="1">
    <source>
        <dbReference type="Pfam" id="PF26078"/>
    </source>
</evidence>
<dbReference type="Pfam" id="PF26078">
    <property type="entry name" value="Baseplate_J_M"/>
    <property type="match status" value="1"/>
</dbReference>
<name>A0A0L8A602_9GAMM</name>
<organism evidence="3 4">
    <name type="scientific">Stenotrophomonas geniculata N1</name>
    <dbReference type="NCBI Taxonomy" id="1167641"/>
    <lineage>
        <taxon>Bacteria</taxon>
        <taxon>Pseudomonadati</taxon>
        <taxon>Pseudomonadota</taxon>
        <taxon>Gammaproteobacteria</taxon>
        <taxon>Lysobacterales</taxon>
        <taxon>Lysobacteraceae</taxon>
        <taxon>Stenotrophomonas</taxon>
    </lineage>
</organism>
<comment type="caution">
    <text evidence="3">The sequence shown here is derived from an EMBL/GenBank/DDBJ whole genome shotgun (WGS) entry which is preliminary data.</text>
</comment>
<evidence type="ECO:0000259" key="2">
    <source>
        <dbReference type="Pfam" id="PF26079"/>
    </source>
</evidence>
<dbReference type="OrthoDB" id="9793802at2"/>
<dbReference type="EMBL" id="AJLO02000039">
    <property type="protein sequence ID" value="KOE97843.1"/>
    <property type="molecule type" value="Genomic_DNA"/>
</dbReference>
<dbReference type="InterPro" id="IPR058530">
    <property type="entry name" value="Baseplate_J-like_C"/>
</dbReference>
<dbReference type="InterPro" id="IPR058531">
    <property type="entry name" value="Baseplate_J_M"/>
</dbReference>
<sequence>MSSFTAIEVDKLPAPDIFEQRTFEAILTERLAEFRRLCPDYTALVESDPVMKLLQASAYRELVLREQFNQRARGLLLPYSNGADLDNLAVPFGVQRKLLKPADPKTNTPAEYENDAAFRRRIQLAPESLSVAGPEGAYIFHTLSAHSDVLDASVASPSPGKVVVTVLSRQGNGTPSAALLKTVESALLNDNVRPLTDYVTVAAATVKPFEIRARLVTFNGPDSALVLAEARRRVSLFLQQTQRLGRDVPLSALYSALHVDGVHRVQLQMPTADMPVDAQSAPYCTSVVIEHGGTDA</sequence>
<dbReference type="InterPro" id="IPR014507">
    <property type="entry name" value="Baseplate_assembly_J_pred"/>
</dbReference>
<dbReference type="RefSeq" id="WP_010481657.1">
    <property type="nucleotide sequence ID" value="NZ_AJLO02000039.1"/>
</dbReference>
<reference evidence="3 4" key="1">
    <citation type="journal article" date="2012" name="J. Bacteriol.">
        <title>Genome sequence of a novel nicotine-degrading strain, Pseudomonas geniculata N1.</title>
        <authorList>
            <person name="Tang H."/>
            <person name="Yu H."/>
            <person name="Tai C."/>
            <person name="Huang K."/>
            <person name="Liu Y."/>
            <person name="Wang L."/>
            <person name="Yao Y."/>
            <person name="Wu G."/>
            <person name="Xu P."/>
        </authorList>
    </citation>
    <scope>NUCLEOTIDE SEQUENCE [LARGE SCALE GENOMIC DNA]</scope>
    <source>
        <strain evidence="3 4">N1</strain>
    </source>
</reference>
<dbReference type="AlphaFoldDB" id="A0A0L8A602"/>
<dbReference type="Pfam" id="PF26079">
    <property type="entry name" value="Baseplate_J_C"/>
    <property type="match status" value="1"/>
</dbReference>
<feature type="domain" description="Baseplate J-like central" evidence="1">
    <location>
        <begin position="131"/>
        <end position="203"/>
    </location>
</feature>
<gene>
    <name evidence="3" type="ORF">W7K_17965</name>
</gene>
<dbReference type="InterPro" id="IPR052726">
    <property type="entry name" value="Phage_Baseplate_Hub"/>
</dbReference>
<dbReference type="Proteomes" id="UP000036890">
    <property type="component" value="Unassembled WGS sequence"/>
</dbReference>
<evidence type="ECO:0000313" key="4">
    <source>
        <dbReference type="Proteomes" id="UP000036890"/>
    </source>
</evidence>
<dbReference type="PIRSF" id="PIRSF020481">
    <property type="entry name" value="BAP"/>
    <property type="match status" value="1"/>
</dbReference>